<keyword evidence="1" id="KW-1133">Transmembrane helix</keyword>
<evidence type="ECO:0000256" key="1">
    <source>
        <dbReference type="SAM" id="Phobius"/>
    </source>
</evidence>
<dbReference type="Proteomes" id="UP001431209">
    <property type="component" value="Unassembled WGS sequence"/>
</dbReference>
<organism evidence="2 3">
    <name type="scientific">Acrasis kona</name>
    <dbReference type="NCBI Taxonomy" id="1008807"/>
    <lineage>
        <taxon>Eukaryota</taxon>
        <taxon>Discoba</taxon>
        <taxon>Heterolobosea</taxon>
        <taxon>Tetramitia</taxon>
        <taxon>Eutetramitia</taxon>
        <taxon>Acrasidae</taxon>
        <taxon>Acrasis</taxon>
    </lineage>
</organism>
<name>A0AAW2YQQ3_9EUKA</name>
<proteinExistence type="predicted"/>
<keyword evidence="2" id="KW-0689">Ribosomal protein</keyword>
<dbReference type="AlphaFoldDB" id="A0AAW2YQQ3"/>
<dbReference type="EMBL" id="JAOPGA020000599">
    <property type="protein sequence ID" value="KAL0479771.1"/>
    <property type="molecule type" value="Genomic_DNA"/>
</dbReference>
<evidence type="ECO:0000313" key="3">
    <source>
        <dbReference type="Proteomes" id="UP001431209"/>
    </source>
</evidence>
<dbReference type="GO" id="GO:0016853">
    <property type="term" value="F:isomerase activity"/>
    <property type="evidence" value="ECO:0007669"/>
    <property type="project" value="InterPro"/>
</dbReference>
<keyword evidence="1" id="KW-0472">Membrane</keyword>
<dbReference type="GO" id="GO:0005840">
    <property type="term" value="C:ribosome"/>
    <property type="evidence" value="ECO:0007669"/>
    <property type="project" value="UniProtKB-KW"/>
</dbReference>
<dbReference type="InterPro" id="IPR008183">
    <property type="entry name" value="Aldose_1/G6P_1-epimerase"/>
</dbReference>
<dbReference type="InterPro" id="IPR014718">
    <property type="entry name" value="GH-type_carb-bd"/>
</dbReference>
<sequence>MKNWKITLIVACIAVIVYLLFQIGVIVSVGIYQLNHPEPFTAYYIDDDDNDLTIVKLINNQNGDYCDVIADVAIVNKLWLQDKNGKSHNVLSSRSMTDIAKNKDATGAVMFPWTGPFKNDVYVKPNSNPTQQVSVPNNSSFGLMLMDSVRPGYWLQQVYSNEEGAHCQIQFDINNIEGYPYSATIIIKYHLSSSGLKVQQSIRNAINVPFAFGWNPEFIFKNSNISSGIITIPTLQAVDLDQSGFPTYDQDYDVSEVIPIVDNSFSLANSSLDLNFYLNCTSLNLTSTRLENPEMNYTIVVDQEPSYRYIRLMRTENGVSIQPLTALSDSFNNPLYSGLNVMNTDDPWYTSFTISLE</sequence>
<dbReference type="Gene3D" id="2.70.98.10">
    <property type="match status" value="1"/>
</dbReference>
<dbReference type="GO" id="GO:0030246">
    <property type="term" value="F:carbohydrate binding"/>
    <property type="evidence" value="ECO:0007669"/>
    <property type="project" value="InterPro"/>
</dbReference>
<keyword evidence="1" id="KW-0812">Transmembrane</keyword>
<protein>
    <submittedName>
        <fullName evidence="2">Ribosomal protein S3</fullName>
    </submittedName>
</protein>
<feature type="transmembrane region" description="Helical" evidence="1">
    <location>
        <begin position="7"/>
        <end position="32"/>
    </location>
</feature>
<dbReference type="GO" id="GO:0005975">
    <property type="term" value="P:carbohydrate metabolic process"/>
    <property type="evidence" value="ECO:0007669"/>
    <property type="project" value="InterPro"/>
</dbReference>
<comment type="caution">
    <text evidence="2">The sequence shown here is derived from an EMBL/GenBank/DDBJ whole genome shotgun (WGS) entry which is preliminary data.</text>
</comment>
<keyword evidence="3" id="KW-1185">Reference proteome</keyword>
<accession>A0AAW2YQQ3</accession>
<dbReference type="Pfam" id="PF01263">
    <property type="entry name" value="Aldose_epim"/>
    <property type="match status" value="1"/>
</dbReference>
<gene>
    <name evidence="2" type="ORF">AKO1_000728</name>
</gene>
<reference evidence="2 3" key="1">
    <citation type="submission" date="2024-03" db="EMBL/GenBank/DDBJ databases">
        <title>The Acrasis kona genome and developmental transcriptomes reveal deep origins of eukaryotic multicellular pathways.</title>
        <authorList>
            <person name="Sheikh S."/>
            <person name="Fu C.-J."/>
            <person name="Brown M.W."/>
            <person name="Baldauf S.L."/>
        </authorList>
    </citation>
    <scope>NUCLEOTIDE SEQUENCE [LARGE SCALE GENOMIC DNA]</scope>
    <source>
        <strain evidence="2 3">ATCC MYA-3509</strain>
    </source>
</reference>
<evidence type="ECO:0000313" key="2">
    <source>
        <dbReference type="EMBL" id="KAL0479771.1"/>
    </source>
</evidence>
<dbReference type="SUPFAM" id="SSF74650">
    <property type="entry name" value="Galactose mutarotase-like"/>
    <property type="match status" value="1"/>
</dbReference>
<dbReference type="InterPro" id="IPR011013">
    <property type="entry name" value="Gal_mutarotase_sf_dom"/>
</dbReference>
<keyword evidence="2" id="KW-0687">Ribonucleoprotein</keyword>